<dbReference type="Proteomes" id="UP000886476">
    <property type="component" value="Unassembled WGS sequence"/>
</dbReference>
<organism evidence="3 4">
    <name type="scientific">Bradyrhizobium aeschynomenes</name>
    <dbReference type="NCBI Taxonomy" id="2734909"/>
    <lineage>
        <taxon>Bacteria</taxon>
        <taxon>Pseudomonadati</taxon>
        <taxon>Pseudomonadota</taxon>
        <taxon>Alphaproteobacteria</taxon>
        <taxon>Hyphomicrobiales</taxon>
        <taxon>Nitrobacteraceae</taxon>
        <taxon>Bradyrhizobium</taxon>
    </lineage>
</organism>
<evidence type="ECO:0000256" key="1">
    <source>
        <dbReference type="SAM" id="Phobius"/>
    </source>
</evidence>
<dbReference type="PANTHER" id="PTHR34211:SF3">
    <property type="entry name" value="CALCINEURIN-LIKE METALLO-PHOSPHOESTERASE SUPERFAMILY PROTEIN"/>
    <property type="match status" value="1"/>
</dbReference>
<feature type="transmembrane region" description="Helical" evidence="1">
    <location>
        <begin position="18"/>
        <end position="37"/>
    </location>
</feature>
<dbReference type="EMBL" id="JABFDN010000010">
    <property type="protein sequence ID" value="NPU68350.1"/>
    <property type="molecule type" value="Genomic_DNA"/>
</dbReference>
<protein>
    <recommendedName>
        <fullName evidence="2">Calcineurin-like phosphoesterase domain-containing protein</fullName>
    </recommendedName>
</protein>
<feature type="transmembrane region" description="Helical" evidence="1">
    <location>
        <begin position="494"/>
        <end position="520"/>
    </location>
</feature>
<keyword evidence="1" id="KW-0472">Membrane</keyword>
<reference evidence="3" key="1">
    <citation type="submission" date="2020-05" db="EMBL/GenBank/DDBJ databases">
        <title>Nod-independent and nitrogen-fixing Bradyrhizobium aeschynomene sp. nov. isolated from nodules of Aeschynomene indica.</title>
        <authorList>
            <person name="Zhang Z."/>
        </authorList>
    </citation>
    <scope>NUCLEOTIDE SEQUENCE</scope>
    <source>
        <strain evidence="3">83012</strain>
    </source>
</reference>
<evidence type="ECO:0000313" key="3">
    <source>
        <dbReference type="EMBL" id="NPU68350.1"/>
    </source>
</evidence>
<accession>A0ABX2CKX4</accession>
<dbReference type="Gene3D" id="3.60.21.10">
    <property type="match status" value="1"/>
</dbReference>
<evidence type="ECO:0000259" key="2">
    <source>
        <dbReference type="Pfam" id="PF00149"/>
    </source>
</evidence>
<name>A0ABX2CKX4_9BRAD</name>
<keyword evidence="4" id="KW-1185">Reference proteome</keyword>
<feature type="transmembrane region" description="Helical" evidence="1">
    <location>
        <begin position="361"/>
        <end position="387"/>
    </location>
</feature>
<dbReference type="Pfam" id="PF00149">
    <property type="entry name" value="Metallophos"/>
    <property type="match status" value="1"/>
</dbReference>
<evidence type="ECO:0000313" key="4">
    <source>
        <dbReference type="Proteomes" id="UP000886476"/>
    </source>
</evidence>
<feature type="domain" description="Calcineurin-like phosphoesterase" evidence="2">
    <location>
        <begin position="79"/>
        <end position="291"/>
    </location>
</feature>
<dbReference type="RefSeq" id="WP_172113418.1">
    <property type="nucleotide sequence ID" value="NZ_JABFDN010000010.1"/>
</dbReference>
<gene>
    <name evidence="3" type="ORF">HL667_25345</name>
</gene>
<feature type="transmembrane region" description="Helical" evidence="1">
    <location>
        <begin position="449"/>
        <end position="474"/>
    </location>
</feature>
<feature type="transmembrane region" description="Helical" evidence="1">
    <location>
        <begin position="393"/>
        <end position="410"/>
    </location>
</feature>
<dbReference type="PANTHER" id="PTHR34211">
    <property type="entry name" value="CALCINEURIN-LIKE METALLO-PHOSPHOESTERASE SUPERFAMILY PROTEIN"/>
    <property type="match status" value="1"/>
</dbReference>
<dbReference type="InterPro" id="IPR004843">
    <property type="entry name" value="Calcineurin-like_PHP"/>
</dbReference>
<keyword evidence="1" id="KW-1133">Transmembrane helix</keyword>
<proteinExistence type="predicted"/>
<dbReference type="InterPro" id="IPR029052">
    <property type="entry name" value="Metallo-depent_PP-like"/>
</dbReference>
<sequence length="614" mass="69333">MTVDLLQDTKTYPRMTRWFNPLLLIKLLNNVVTSAMFGQYADRRLMVAALDTVTPDEHMARATAFARSLSPTTQGPVWIDFVADLGDGFDSTYAVACLLARQTLELGGETLPRGEMLIMGGDEVYPLANTQTYRNQLRKPYQWASPDHDKTDDDGVPLFAIPGNHDWYDGLVQFLAYFTRPTPTHFGSWRTQQKRSYFALQLTESWWLWGMDIQLADNMDQPQADYFDLIARSDRLKPGSNIILCTAEPGWLYTDTNMRSWEIVDYALGIAKKADKALTIPLLLSGDTHHYSRYHAEDGTQFVTSGGGGAFLHPTHQLEKNVSVRWTGTKVPLTLATKAGSNEPAAYPSMPTSRRLLWRNLWFAVTNWDFSIFMGLVYFAVGVLVGLRDEIDIYILVTLALGAGIIGYTTRQEHVSLVDIFHKWRRRRIKPDDFDELANENLWLQFRKAMIVTGTSLVHVAAHVGTALTAAIFFNAYNGDLFPPGHPWYSVWIWLGWLALEMGSVGLVLGSSYFGLNMLITCRWLRMNRNDAFSALRIGHYNNFLRLRIEGDDVQVHAVGLDRVPRRRDWKANPAASAGNSAQPQWIPAMPLQPHLIERFVVSGRSGPASRPEA</sequence>
<dbReference type="SUPFAM" id="SSF56300">
    <property type="entry name" value="Metallo-dependent phosphatases"/>
    <property type="match status" value="1"/>
</dbReference>
<keyword evidence="1" id="KW-0812">Transmembrane</keyword>
<comment type="caution">
    <text evidence="3">The sequence shown here is derived from an EMBL/GenBank/DDBJ whole genome shotgun (WGS) entry which is preliminary data.</text>
</comment>